<name>A0A4R5DQZ6_9BACT</name>
<evidence type="ECO:0000313" key="2">
    <source>
        <dbReference type="Proteomes" id="UP000294850"/>
    </source>
</evidence>
<dbReference type="SUPFAM" id="SSF47413">
    <property type="entry name" value="lambda repressor-like DNA-binding domains"/>
    <property type="match status" value="1"/>
</dbReference>
<evidence type="ECO:0008006" key="3">
    <source>
        <dbReference type="Google" id="ProtNLM"/>
    </source>
</evidence>
<dbReference type="EMBL" id="SMFL01000003">
    <property type="protein sequence ID" value="TDE16822.1"/>
    <property type="molecule type" value="Genomic_DNA"/>
</dbReference>
<comment type="caution">
    <text evidence="1">The sequence shown here is derived from an EMBL/GenBank/DDBJ whole genome shotgun (WGS) entry which is preliminary data.</text>
</comment>
<accession>A0A4R5DQZ6</accession>
<dbReference type="Gene3D" id="1.10.260.40">
    <property type="entry name" value="lambda repressor-like DNA-binding domains"/>
    <property type="match status" value="1"/>
</dbReference>
<organism evidence="1 2">
    <name type="scientific">Dyadobacter psychrotolerans</name>
    <dbReference type="NCBI Taxonomy" id="2541721"/>
    <lineage>
        <taxon>Bacteria</taxon>
        <taxon>Pseudomonadati</taxon>
        <taxon>Bacteroidota</taxon>
        <taxon>Cytophagia</taxon>
        <taxon>Cytophagales</taxon>
        <taxon>Spirosomataceae</taxon>
        <taxon>Dyadobacter</taxon>
    </lineage>
</organism>
<dbReference type="OrthoDB" id="959032at2"/>
<dbReference type="AlphaFoldDB" id="A0A4R5DQZ6"/>
<proteinExistence type="predicted"/>
<keyword evidence="2" id="KW-1185">Reference proteome</keyword>
<reference evidence="1 2" key="1">
    <citation type="submission" date="2019-03" db="EMBL/GenBank/DDBJ databases">
        <title>Dyadobacter AR-3-6 sp. nov., isolated from arctic soil.</title>
        <authorList>
            <person name="Chaudhary D.K."/>
        </authorList>
    </citation>
    <scope>NUCLEOTIDE SEQUENCE [LARGE SCALE GENOMIC DNA]</scope>
    <source>
        <strain evidence="1 2">AR-3-6</strain>
    </source>
</reference>
<dbReference type="InterPro" id="IPR010982">
    <property type="entry name" value="Lambda_DNA-bd_dom_sf"/>
</dbReference>
<dbReference type="Pfam" id="PF15943">
    <property type="entry name" value="YdaS_toxin"/>
    <property type="match status" value="1"/>
</dbReference>
<dbReference type="InterPro" id="IPR031856">
    <property type="entry name" value="YdaS_toxin-like"/>
</dbReference>
<sequence length="72" mass="8352">MTAEEALRIYYQQSGDSQPLLAVKLQVSQAAVHNWLSNKKRIPLEYYPRVSEICGVNLFEILPENWKKMINS</sequence>
<evidence type="ECO:0000313" key="1">
    <source>
        <dbReference type="EMBL" id="TDE16822.1"/>
    </source>
</evidence>
<protein>
    <recommendedName>
        <fullName evidence="3">XRE family transcriptional regulator</fullName>
    </recommendedName>
</protein>
<dbReference type="GO" id="GO:0003677">
    <property type="term" value="F:DNA binding"/>
    <property type="evidence" value="ECO:0007669"/>
    <property type="project" value="InterPro"/>
</dbReference>
<gene>
    <name evidence="1" type="ORF">E0F88_11415</name>
</gene>
<dbReference type="RefSeq" id="WP_131958354.1">
    <property type="nucleotide sequence ID" value="NZ_SMFL01000003.1"/>
</dbReference>
<dbReference type="Proteomes" id="UP000294850">
    <property type="component" value="Unassembled WGS sequence"/>
</dbReference>